<evidence type="ECO:0000256" key="1">
    <source>
        <dbReference type="SAM" id="Phobius"/>
    </source>
</evidence>
<keyword evidence="3" id="KW-1185">Reference proteome</keyword>
<dbReference type="KEGG" id="lck:HN018_01510"/>
<evidence type="ECO:0000313" key="2">
    <source>
        <dbReference type="EMBL" id="QKE92357.1"/>
    </source>
</evidence>
<proteinExistence type="predicted"/>
<feature type="transmembrane region" description="Helical" evidence="1">
    <location>
        <begin position="7"/>
        <end position="34"/>
    </location>
</feature>
<evidence type="ECO:0000313" key="3">
    <source>
        <dbReference type="Proteomes" id="UP000500767"/>
    </source>
</evidence>
<organism evidence="2 3">
    <name type="scientific">Lichenicola cladoniae</name>
    <dbReference type="NCBI Taxonomy" id="1484109"/>
    <lineage>
        <taxon>Bacteria</taxon>
        <taxon>Pseudomonadati</taxon>
        <taxon>Pseudomonadota</taxon>
        <taxon>Alphaproteobacteria</taxon>
        <taxon>Acetobacterales</taxon>
        <taxon>Acetobacteraceae</taxon>
        <taxon>Lichenicola</taxon>
    </lineage>
</organism>
<dbReference type="EMBL" id="CP053708">
    <property type="protein sequence ID" value="QKE92357.1"/>
    <property type="molecule type" value="Genomic_DNA"/>
</dbReference>
<gene>
    <name evidence="2" type="ORF">HN018_01510</name>
</gene>
<reference evidence="2 3" key="1">
    <citation type="journal article" date="2014" name="World J. Microbiol. Biotechnol.">
        <title>Biodiversity and physiological characteristics of Antarctic and Arctic lichens-associated bacteria.</title>
        <authorList>
            <person name="Lee Y.M."/>
            <person name="Kim E.H."/>
            <person name="Lee H.K."/>
            <person name="Hong S.G."/>
        </authorList>
    </citation>
    <scope>NUCLEOTIDE SEQUENCE [LARGE SCALE GENOMIC DNA]</scope>
    <source>
        <strain evidence="2 3">PAMC 26569</strain>
    </source>
</reference>
<keyword evidence="1" id="KW-0812">Transmembrane</keyword>
<feature type="transmembrane region" description="Helical" evidence="1">
    <location>
        <begin position="74"/>
        <end position="96"/>
    </location>
</feature>
<dbReference type="Proteomes" id="UP000500767">
    <property type="component" value="Chromosome"/>
</dbReference>
<sequence>MTAIFALLYLVIRIYVAVLLISCLFSLLFAFGVLDNRNRLVRTVGEFLYRATEPVLAPVRRILPQFGNVDLSPLVVLLVAQYLLVPLLIAVETAILTHSTQQFFS</sequence>
<keyword evidence="1" id="KW-0472">Membrane</keyword>
<keyword evidence="1" id="KW-1133">Transmembrane helix</keyword>
<accession>A0A6M8HW30</accession>
<dbReference type="InterPro" id="IPR003425">
    <property type="entry name" value="CCB3/YggT"/>
</dbReference>
<name>A0A6M8HW30_9PROT</name>
<dbReference type="Pfam" id="PF02325">
    <property type="entry name" value="CCB3_YggT"/>
    <property type="match status" value="1"/>
</dbReference>
<dbReference type="GO" id="GO:0016020">
    <property type="term" value="C:membrane"/>
    <property type="evidence" value="ECO:0007669"/>
    <property type="project" value="InterPro"/>
</dbReference>
<protein>
    <submittedName>
        <fullName evidence="2">YggT family protein</fullName>
    </submittedName>
</protein>
<dbReference type="AlphaFoldDB" id="A0A6M8HW30"/>